<dbReference type="Proteomes" id="UP000215914">
    <property type="component" value="Unassembled WGS sequence"/>
</dbReference>
<gene>
    <name evidence="1" type="ORF">HanXRQr2_Chr16g0749411</name>
</gene>
<organism evidence="1 2">
    <name type="scientific">Helianthus annuus</name>
    <name type="common">Common sunflower</name>
    <dbReference type="NCBI Taxonomy" id="4232"/>
    <lineage>
        <taxon>Eukaryota</taxon>
        <taxon>Viridiplantae</taxon>
        <taxon>Streptophyta</taxon>
        <taxon>Embryophyta</taxon>
        <taxon>Tracheophyta</taxon>
        <taxon>Spermatophyta</taxon>
        <taxon>Magnoliopsida</taxon>
        <taxon>eudicotyledons</taxon>
        <taxon>Gunneridae</taxon>
        <taxon>Pentapetalae</taxon>
        <taxon>asterids</taxon>
        <taxon>campanulids</taxon>
        <taxon>Asterales</taxon>
        <taxon>Asteraceae</taxon>
        <taxon>Asteroideae</taxon>
        <taxon>Heliantheae alliance</taxon>
        <taxon>Heliantheae</taxon>
        <taxon>Helianthus</taxon>
    </lineage>
</organism>
<accession>A0A9K3GXV9</accession>
<dbReference type="Gramene" id="mRNA:HanXRQr2_Chr16g0749411">
    <property type="protein sequence ID" value="mRNA:HanXRQr2_Chr16g0749411"/>
    <property type="gene ID" value="HanXRQr2_Chr16g0749411"/>
</dbReference>
<dbReference type="AlphaFoldDB" id="A0A9K3GXV9"/>
<keyword evidence="2" id="KW-1185">Reference proteome</keyword>
<evidence type="ECO:0000313" key="1">
    <source>
        <dbReference type="EMBL" id="KAF5760107.1"/>
    </source>
</evidence>
<reference evidence="1" key="1">
    <citation type="journal article" date="2017" name="Nature">
        <title>The sunflower genome provides insights into oil metabolism, flowering and Asterid evolution.</title>
        <authorList>
            <person name="Badouin H."/>
            <person name="Gouzy J."/>
            <person name="Grassa C.J."/>
            <person name="Murat F."/>
            <person name="Staton S.E."/>
            <person name="Cottret L."/>
            <person name="Lelandais-Briere C."/>
            <person name="Owens G.L."/>
            <person name="Carrere S."/>
            <person name="Mayjonade B."/>
            <person name="Legrand L."/>
            <person name="Gill N."/>
            <person name="Kane N.C."/>
            <person name="Bowers J.E."/>
            <person name="Hubner S."/>
            <person name="Bellec A."/>
            <person name="Berard A."/>
            <person name="Berges H."/>
            <person name="Blanchet N."/>
            <person name="Boniface M.C."/>
            <person name="Brunel D."/>
            <person name="Catrice O."/>
            <person name="Chaidir N."/>
            <person name="Claudel C."/>
            <person name="Donnadieu C."/>
            <person name="Faraut T."/>
            <person name="Fievet G."/>
            <person name="Helmstetter N."/>
            <person name="King M."/>
            <person name="Knapp S.J."/>
            <person name="Lai Z."/>
            <person name="Le Paslier M.C."/>
            <person name="Lippi Y."/>
            <person name="Lorenzon L."/>
            <person name="Mandel J.R."/>
            <person name="Marage G."/>
            <person name="Marchand G."/>
            <person name="Marquand E."/>
            <person name="Bret-Mestries E."/>
            <person name="Morien E."/>
            <person name="Nambeesan S."/>
            <person name="Nguyen T."/>
            <person name="Pegot-Espagnet P."/>
            <person name="Pouilly N."/>
            <person name="Raftis F."/>
            <person name="Sallet E."/>
            <person name="Schiex T."/>
            <person name="Thomas J."/>
            <person name="Vandecasteele C."/>
            <person name="Vares D."/>
            <person name="Vear F."/>
            <person name="Vautrin S."/>
            <person name="Crespi M."/>
            <person name="Mangin B."/>
            <person name="Burke J.M."/>
            <person name="Salse J."/>
            <person name="Munos S."/>
            <person name="Vincourt P."/>
            <person name="Rieseberg L.H."/>
            <person name="Langlade N.B."/>
        </authorList>
    </citation>
    <scope>NUCLEOTIDE SEQUENCE</scope>
    <source>
        <tissue evidence="1">Leaves</tissue>
    </source>
</reference>
<comment type="caution">
    <text evidence="1">The sequence shown here is derived from an EMBL/GenBank/DDBJ whole genome shotgun (WGS) entry which is preliminary data.</text>
</comment>
<dbReference type="EMBL" id="MNCJ02000331">
    <property type="protein sequence ID" value="KAF5760107.1"/>
    <property type="molecule type" value="Genomic_DNA"/>
</dbReference>
<name>A0A9K3GXV9_HELAN</name>
<reference evidence="1" key="2">
    <citation type="submission" date="2020-06" db="EMBL/GenBank/DDBJ databases">
        <title>Helianthus annuus Genome sequencing and assembly Release 2.</title>
        <authorList>
            <person name="Gouzy J."/>
            <person name="Langlade N."/>
            <person name="Munos S."/>
        </authorList>
    </citation>
    <scope>NUCLEOTIDE SEQUENCE</scope>
    <source>
        <tissue evidence="1">Leaves</tissue>
    </source>
</reference>
<proteinExistence type="predicted"/>
<sequence>MSNFWSSIGVQDGGWDLKFGDGDSGFVTYVVIKDAFFTTKLQHSIQFKIIIIGNVLKTGF</sequence>
<protein>
    <submittedName>
        <fullName evidence="1">Uncharacterized protein</fullName>
    </submittedName>
</protein>
<evidence type="ECO:0000313" key="2">
    <source>
        <dbReference type="Proteomes" id="UP000215914"/>
    </source>
</evidence>